<sequence length="852" mass="97405">MPFSYKATHLPDEMSLVKFRRVMGYSSTCASSSVIEGRLYVTLQKRAYDKTLIEPLLESGTLPEFLKDMSVDYAKKRFEGRTSKIEHGMFDVTDGKREAVEQFTNFINCMTTNDMFKQLTLTVKTATSPLTSKVKFYMHAFQRAMLHDTVRALIKRCDLDEFAELILSFLKCNLGVQNLSPSRIKKLERMFKPQVSAYTIPRRCGKSSFSSALMALSMVFCVGAGLRVLYTAQTKQLCTEAFNTLKSHVQKLVAFSNRQKHSEFIKKVEQIKKFNPNITKHGQTYYQTTCRWRETDQTVVITFYKFDRETPIIKQNTPYFSTNDFRAKPYICANAHRGPTYNFMFLDESNFVSPKIYPELLAQHANGSAVKMMCTSSQKNGQDSKAYVNISEIRMNKVVTNNVQFVCRNHCLALIQQNEVQYTMCLCNTFQQPHHINTGSEVTKLMKAFSVVNTGDEGGDVTTNRSAMLSEIGVIPPDLSKEDLHGLGDGISKMRLTVDCGRRNFMNNRVDVDYEISKDLCTGTVVAYLDPTPTSYKSENLETFDRSLHAMTFVTKLRDGRVVVLGMEEFTTQHYESETHDAMKAMATVFMAQVFSLNSLYEGHFNEFILVPEINSFDLDNMWYNCGLIYTKHQELLSHVCIMVPAIVVDQEQQKVFQSREKRKYKRVVLDNGRVILTDTGKQMEIDDGEGEYDIMEDSRAKSYVNDSLRALALTRDELQDRLHHDPQTKYKIGYRLGNDKVNIFLNFFSRTFYDKFYMAEVVVSMSNAGKNILDSHLLSALDSVVITTTVGRTTGRKVYHVSGKRSIGKNKHKADDLAVTTVMASELFDKYSRFRETESEVLLRLETIKEG</sequence>
<dbReference type="Pfam" id="PF02500">
    <property type="entry name" value="DNA_pack_N"/>
    <property type="match status" value="1"/>
</dbReference>
<dbReference type="InterPro" id="IPR003499">
    <property type="entry name" value="DNA_pack_N"/>
</dbReference>
<feature type="domain" description="Probable DNA packing protein N-terminal" evidence="1">
    <location>
        <begin position="117"/>
        <end position="254"/>
    </location>
</feature>
<organism evidence="2">
    <name type="scientific">Abalone herpesvirus Victoria/AUS/2007</name>
    <dbReference type="NCBI Taxonomy" id="860344"/>
    <lineage>
        <taxon>Viruses</taxon>
        <taxon>Duplodnaviria</taxon>
        <taxon>Heunggongvirae</taxon>
        <taxon>Peploviricota</taxon>
        <taxon>Herviviricetes</taxon>
        <taxon>Herpesvirales</taxon>
        <taxon>Malacoherpesviridae</taxon>
        <taxon>Aurivirus</taxon>
        <taxon>Aurivirus haliotidmalaco1</taxon>
        <taxon>Haliotid herpesvirus 1</taxon>
    </lineage>
</organism>
<evidence type="ECO:0000313" key="2">
    <source>
        <dbReference type="EMBL" id="ADJ95315.1"/>
    </source>
</evidence>
<evidence type="ECO:0000259" key="1">
    <source>
        <dbReference type="Pfam" id="PF02500"/>
    </source>
</evidence>
<gene>
    <name evidence="2" type="ORF">AbHVp002c</name>
</gene>
<proteinExistence type="predicted"/>
<accession>D8WKR4</accession>
<protein>
    <submittedName>
        <fullName evidence="2">Putative terminase</fullName>
    </submittedName>
</protein>
<reference evidence="2" key="1">
    <citation type="submission" date="2010-06" db="EMBL/GenBank/DDBJ databases">
        <title>A neurotropic herpesvirus infecting the gastropod, abalone, shares ancestry with oyster herpesvirus and a herpesvirus associated with the amphioxus genome.</title>
        <authorList>
            <person name="Savin K.W."/>
            <person name="Cocks B.G."/>
            <person name="Wong F."/>
            <person name="Sawbridge T."/>
            <person name="Cogan N."/>
            <person name="Savage D."/>
            <person name="Warner S."/>
        </authorList>
    </citation>
    <scope>NUCLEOTIDE SEQUENCE</scope>
    <source>
        <strain evidence="2">Victoria</strain>
    </source>
</reference>
<dbReference type="InterPro" id="IPR027417">
    <property type="entry name" value="P-loop_NTPase"/>
</dbReference>
<dbReference type="EMBL" id="HM631981">
    <property type="protein sequence ID" value="ADJ95315.1"/>
    <property type="molecule type" value="Genomic_DNA"/>
</dbReference>
<name>D8WKR4_9VIRU</name>
<dbReference type="Gene3D" id="3.40.50.300">
    <property type="entry name" value="P-loop containing nucleotide triphosphate hydrolases"/>
    <property type="match status" value="1"/>
</dbReference>
<dbReference type="GO" id="GO:0051276">
    <property type="term" value="P:chromosome organization"/>
    <property type="evidence" value="ECO:0007669"/>
    <property type="project" value="InterPro"/>
</dbReference>
<dbReference type="InterPro" id="IPR038435">
    <property type="entry name" value="DNA_pack_C_sf"/>
</dbReference>
<dbReference type="Gene3D" id="3.30.420.320">
    <property type="match status" value="1"/>
</dbReference>